<feature type="transmembrane region" description="Helical" evidence="1">
    <location>
        <begin position="62"/>
        <end position="95"/>
    </location>
</feature>
<reference evidence="2 3" key="1">
    <citation type="submission" date="2024-11" db="EMBL/GenBank/DDBJ databases">
        <title>A near-complete genome assembly of Cinchona calisaya.</title>
        <authorList>
            <person name="Lian D.C."/>
            <person name="Zhao X.W."/>
            <person name="Wei L."/>
        </authorList>
    </citation>
    <scope>NUCLEOTIDE SEQUENCE [LARGE SCALE GENOMIC DNA]</scope>
    <source>
        <tissue evidence="2">Nenye</tissue>
    </source>
</reference>
<sequence length="103" mass="11410">MLFVMEDSSYASKIIIVPQDASDAQWRNFRGNLHILTIVFGIFTLITNLLRTYCCLGAKGMANVWLLISLAYLSYLHGACIIFILAIASANFFLVKATLGFLG</sequence>
<name>A0ABD2Z8M4_9GENT</name>
<dbReference type="PANTHER" id="PTHR13285:SF18">
    <property type="entry name" value="PROTEIN-CYSTEINE N-PALMITOYLTRANSFERASE RASP"/>
    <property type="match status" value="1"/>
</dbReference>
<proteinExistence type="predicted"/>
<gene>
    <name evidence="2" type="ORF">ACH5RR_022734</name>
</gene>
<keyword evidence="1" id="KW-1133">Transmembrane helix</keyword>
<keyword evidence="1" id="KW-0812">Transmembrane</keyword>
<dbReference type="PANTHER" id="PTHR13285">
    <property type="entry name" value="ACYLTRANSFERASE"/>
    <property type="match status" value="1"/>
</dbReference>
<feature type="transmembrane region" description="Helical" evidence="1">
    <location>
        <begin position="33"/>
        <end position="50"/>
    </location>
</feature>
<evidence type="ECO:0000313" key="3">
    <source>
        <dbReference type="Proteomes" id="UP001630127"/>
    </source>
</evidence>
<dbReference type="EMBL" id="JBJUIK010000010">
    <property type="protein sequence ID" value="KAL3515832.1"/>
    <property type="molecule type" value="Genomic_DNA"/>
</dbReference>
<evidence type="ECO:0000256" key="1">
    <source>
        <dbReference type="SAM" id="Phobius"/>
    </source>
</evidence>
<keyword evidence="1" id="KW-0472">Membrane</keyword>
<dbReference type="AlphaFoldDB" id="A0ABD2Z8M4"/>
<dbReference type="InterPro" id="IPR051085">
    <property type="entry name" value="MB_O-acyltransferase"/>
</dbReference>
<protein>
    <submittedName>
        <fullName evidence="2">Uncharacterized protein</fullName>
    </submittedName>
</protein>
<keyword evidence="3" id="KW-1185">Reference proteome</keyword>
<evidence type="ECO:0000313" key="2">
    <source>
        <dbReference type="EMBL" id="KAL3515832.1"/>
    </source>
</evidence>
<comment type="caution">
    <text evidence="2">The sequence shown here is derived from an EMBL/GenBank/DDBJ whole genome shotgun (WGS) entry which is preliminary data.</text>
</comment>
<organism evidence="2 3">
    <name type="scientific">Cinchona calisaya</name>
    <dbReference type="NCBI Taxonomy" id="153742"/>
    <lineage>
        <taxon>Eukaryota</taxon>
        <taxon>Viridiplantae</taxon>
        <taxon>Streptophyta</taxon>
        <taxon>Embryophyta</taxon>
        <taxon>Tracheophyta</taxon>
        <taxon>Spermatophyta</taxon>
        <taxon>Magnoliopsida</taxon>
        <taxon>eudicotyledons</taxon>
        <taxon>Gunneridae</taxon>
        <taxon>Pentapetalae</taxon>
        <taxon>asterids</taxon>
        <taxon>lamiids</taxon>
        <taxon>Gentianales</taxon>
        <taxon>Rubiaceae</taxon>
        <taxon>Cinchonoideae</taxon>
        <taxon>Cinchoneae</taxon>
        <taxon>Cinchona</taxon>
    </lineage>
</organism>
<dbReference type="Proteomes" id="UP001630127">
    <property type="component" value="Unassembled WGS sequence"/>
</dbReference>
<accession>A0ABD2Z8M4</accession>